<dbReference type="Proteomes" id="UP000555552">
    <property type="component" value="Unassembled WGS sequence"/>
</dbReference>
<evidence type="ECO:0000256" key="1">
    <source>
        <dbReference type="SAM" id="Phobius"/>
    </source>
</evidence>
<dbReference type="RefSeq" id="WP_171202708.1">
    <property type="nucleotide sequence ID" value="NZ_BAAANP010000015.1"/>
</dbReference>
<accession>A0A849BPB6</accession>
<name>A0A849BPB6_9ACTN</name>
<feature type="transmembrane region" description="Helical" evidence="1">
    <location>
        <begin position="12"/>
        <end position="31"/>
    </location>
</feature>
<feature type="transmembrane region" description="Helical" evidence="1">
    <location>
        <begin position="37"/>
        <end position="54"/>
    </location>
</feature>
<keyword evidence="1" id="KW-0472">Membrane</keyword>
<keyword evidence="1" id="KW-0812">Transmembrane</keyword>
<reference evidence="2 3" key="1">
    <citation type="submission" date="2020-05" db="EMBL/GenBank/DDBJ databases">
        <title>MicrobeNet Type strains.</title>
        <authorList>
            <person name="Nicholson A.C."/>
        </authorList>
    </citation>
    <scope>NUCLEOTIDE SEQUENCE [LARGE SCALE GENOMIC DNA]</scope>
    <source>
        <strain evidence="2 3">JCM 14547</strain>
    </source>
</reference>
<protein>
    <submittedName>
        <fullName evidence="2">Uncharacterized protein</fullName>
    </submittedName>
</protein>
<evidence type="ECO:0000313" key="3">
    <source>
        <dbReference type="Proteomes" id="UP000555552"/>
    </source>
</evidence>
<dbReference type="AlphaFoldDB" id="A0A849BPB6"/>
<dbReference type="EMBL" id="JABEMA010000076">
    <property type="protein sequence ID" value="NNH22877.1"/>
    <property type="molecule type" value="Genomic_DNA"/>
</dbReference>
<keyword evidence="3" id="KW-1185">Reference proteome</keyword>
<proteinExistence type="predicted"/>
<evidence type="ECO:0000313" key="2">
    <source>
        <dbReference type="EMBL" id="NNH22877.1"/>
    </source>
</evidence>
<gene>
    <name evidence="2" type="ORF">HLB09_07180</name>
</gene>
<sequence length="66" mass="7193">MATTAPRSQFYYPLLGLAAALLVTSLLIAIVGGATRPALYVFVVASIVIVLANAREWRHQHRQQST</sequence>
<keyword evidence="1" id="KW-1133">Transmembrane helix</keyword>
<comment type="caution">
    <text evidence="2">The sequence shown here is derived from an EMBL/GenBank/DDBJ whole genome shotgun (WGS) entry which is preliminary data.</text>
</comment>
<organism evidence="2 3">
    <name type="scientific">Pseudokineococcus marinus</name>
    <dbReference type="NCBI Taxonomy" id="351215"/>
    <lineage>
        <taxon>Bacteria</taxon>
        <taxon>Bacillati</taxon>
        <taxon>Actinomycetota</taxon>
        <taxon>Actinomycetes</taxon>
        <taxon>Kineosporiales</taxon>
        <taxon>Kineosporiaceae</taxon>
        <taxon>Pseudokineococcus</taxon>
    </lineage>
</organism>